<dbReference type="Proteomes" id="UP000018890">
    <property type="component" value="Unassembled WGS sequence"/>
</dbReference>
<evidence type="ECO:0000259" key="2">
    <source>
        <dbReference type="PROSITE" id="PS50011"/>
    </source>
</evidence>
<dbReference type="SMART" id="SM00220">
    <property type="entry name" value="S_TKc"/>
    <property type="match status" value="1"/>
</dbReference>
<dbReference type="STRING" id="1236970.JCM9140_3676"/>
<dbReference type="RefSeq" id="WP_034748892.1">
    <property type="nucleotide sequence ID" value="NZ_BAUT01000054.1"/>
</dbReference>
<dbReference type="AlphaFoldDB" id="W4Q834"/>
<comment type="caution">
    <text evidence="3">The sequence shown here is derived from an EMBL/GenBank/DDBJ whole genome shotgun (WGS) entry which is preliminary data.</text>
</comment>
<protein>
    <recommendedName>
        <fullName evidence="2">Protein kinase domain-containing protein</fullName>
    </recommendedName>
</protein>
<dbReference type="Gene3D" id="1.10.510.10">
    <property type="entry name" value="Transferase(Phosphotransferase) domain 1"/>
    <property type="match status" value="1"/>
</dbReference>
<evidence type="ECO:0000313" key="3">
    <source>
        <dbReference type="EMBL" id="GAE27524.1"/>
    </source>
</evidence>
<dbReference type="GO" id="GO:0005524">
    <property type="term" value="F:ATP binding"/>
    <property type="evidence" value="ECO:0007669"/>
    <property type="project" value="InterPro"/>
</dbReference>
<feature type="compositionally biased region" description="Acidic residues" evidence="1">
    <location>
        <begin position="244"/>
        <end position="261"/>
    </location>
</feature>
<reference evidence="3" key="1">
    <citation type="journal article" date="2014" name="Genome Announc.">
        <title>Draft Genome Sequences of Three Alkaliphilic Bacillus Strains, Bacillus wakoensis JCM 9140T, Bacillus akibai JCM 9157T, and Bacillus hemicellulosilyticus JCM 9152T.</title>
        <authorList>
            <person name="Yuki M."/>
            <person name="Oshima K."/>
            <person name="Suda W."/>
            <person name="Oshida Y."/>
            <person name="Kitamura K."/>
            <person name="Iida T."/>
            <person name="Hattori M."/>
            <person name="Ohkuma M."/>
        </authorList>
    </citation>
    <scope>NUCLEOTIDE SEQUENCE [LARGE SCALE GENOMIC DNA]</scope>
    <source>
        <strain evidence="3">JCM 9140</strain>
    </source>
</reference>
<evidence type="ECO:0000256" key="1">
    <source>
        <dbReference type="SAM" id="MobiDB-lite"/>
    </source>
</evidence>
<dbReference type="OrthoDB" id="9788659at2"/>
<dbReference type="GO" id="GO:0004674">
    <property type="term" value="F:protein serine/threonine kinase activity"/>
    <property type="evidence" value="ECO:0007669"/>
    <property type="project" value="TreeGrafter"/>
</dbReference>
<name>W4Q834_9BACI</name>
<dbReference type="PANTHER" id="PTHR44329">
    <property type="entry name" value="SERINE/THREONINE-PROTEIN KINASE TNNI3K-RELATED"/>
    <property type="match status" value="1"/>
</dbReference>
<dbReference type="PROSITE" id="PS50011">
    <property type="entry name" value="PROTEIN_KINASE_DOM"/>
    <property type="match status" value="1"/>
</dbReference>
<dbReference type="InterPro" id="IPR011009">
    <property type="entry name" value="Kinase-like_dom_sf"/>
</dbReference>
<keyword evidence="4" id="KW-1185">Reference proteome</keyword>
<dbReference type="InterPro" id="IPR051681">
    <property type="entry name" value="Ser/Thr_Kinases-Pseudokinases"/>
</dbReference>
<dbReference type="SUPFAM" id="SSF56112">
    <property type="entry name" value="Protein kinase-like (PK-like)"/>
    <property type="match status" value="1"/>
</dbReference>
<dbReference type="Pfam" id="PF00069">
    <property type="entry name" value="Pkinase"/>
    <property type="match status" value="1"/>
</dbReference>
<evidence type="ECO:0000313" key="4">
    <source>
        <dbReference type="Proteomes" id="UP000018890"/>
    </source>
</evidence>
<gene>
    <name evidence="3" type="ORF">JCM9140_3676</name>
</gene>
<dbReference type="EMBL" id="BAUT01000054">
    <property type="protein sequence ID" value="GAE27524.1"/>
    <property type="molecule type" value="Genomic_DNA"/>
</dbReference>
<feature type="region of interest" description="Disordered" evidence="1">
    <location>
        <begin position="237"/>
        <end position="274"/>
    </location>
</feature>
<organism evidence="3 4">
    <name type="scientific">Halalkalibacter wakoensis JCM 9140</name>
    <dbReference type="NCBI Taxonomy" id="1236970"/>
    <lineage>
        <taxon>Bacteria</taxon>
        <taxon>Bacillati</taxon>
        <taxon>Bacillota</taxon>
        <taxon>Bacilli</taxon>
        <taxon>Bacillales</taxon>
        <taxon>Bacillaceae</taxon>
        <taxon>Halalkalibacter</taxon>
    </lineage>
</organism>
<accession>W4Q834</accession>
<feature type="domain" description="Protein kinase" evidence="2">
    <location>
        <begin position="20"/>
        <end position="346"/>
    </location>
</feature>
<dbReference type="InterPro" id="IPR000719">
    <property type="entry name" value="Prot_kinase_dom"/>
</dbReference>
<proteinExistence type="predicted"/>
<sequence length="517" mass="59164">MQLGEEKNPNFLIDEKNYKHHIVAKLGEGGQGAVYSTRDENVVIKVVIDEETQEIIQNEEMYEQFKQTIDEVRILNLPEDLPIAKPIHMLKKPYNGYIMRLLSNMVPIKTLINGPKTGLSQFYIDTGGLKHRLEILQKAARILARVHSLPVVYADISPENIFISADKDATEVWFIDADNMRYTIDFKKAIFTPGYGAPEIVKSTCSNNTLSDVYSFALLAFEVLALQAPFEGELVVNGGGWDTGEAEDSWDEDTEVEEQDDWDKTPPDDQQPATNDYYEKAARGEIPWIEDENDNRNFTKKGIPRNIILSPAIRALFQRTFGAEGRSNPASRPTMKQWYDVLQQAVDATVTCKKCTSTFYIGHNTCPFCNEGRDPVFYGQIYDRYFVKEIVDKINNTDPGLKIFPEAKLEEESITDEVLYSKVGFKAFDQTPGVNYFYNVHTDDIFLQDDVTPMIELKQSSIISIKNLSDRVIEIEDKYEQRTLYKNEIYDCRTLEDVKLQIPLGELKTRNISFRVI</sequence>